<dbReference type="KEGG" id="bpor:BPO_1468"/>
<accession>A0AAU0F1B1</accession>
<sequence length="89" mass="10594">MGNLQIGCGVIPTNRPIQRHDRHDLVYKPTERIQRRDRRNRKAYRGRKTSIGGYYIGRDFAVTIPEHYSLEKFPHQVLNAKLHKKEQRL</sequence>
<reference evidence="1" key="1">
    <citation type="submission" date="2023-10" db="EMBL/GenBank/DDBJ databases">
        <title>Characterization and whole genome sequencing of a novel strain of Bergeyella porcorum QD2021 isolated from pig.</title>
        <authorList>
            <person name="Liu G."/>
            <person name="Chen C."/>
            <person name="Han X."/>
        </authorList>
    </citation>
    <scope>NUCLEOTIDE SEQUENCE</scope>
    <source>
        <strain evidence="1">QD2021</strain>
    </source>
</reference>
<keyword evidence="2" id="KW-1185">Reference proteome</keyword>
<evidence type="ECO:0000313" key="1">
    <source>
        <dbReference type="EMBL" id="WOC52115.1"/>
    </source>
</evidence>
<proteinExistence type="predicted"/>
<organism evidence="1 2">
    <name type="scientific">Bergeyella porcorum</name>
    <dbReference type="NCBI Taxonomy" id="1735111"/>
    <lineage>
        <taxon>Bacteria</taxon>
        <taxon>Pseudomonadati</taxon>
        <taxon>Bacteroidota</taxon>
        <taxon>Flavobacteriia</taxon>
        <taxon>Flavobacteriales</taxon>
        <taxon>Weeksellaceae</taxon>
        <taxon>Bergeyella</taxon>
    </lineage>
</organism>
<protein>
    <submittedName>
        <fullName evidence="1">Uncharacterized protein</fullName>
    </submittedName>
</protein>
<dbReference type="Proteomes" id="UP001432059">
    <property type="component" value="Chromosome"/>
</dbReference>
<dbReference type="EMBL" id="CP136426">
    <property type="protein sequence ID" value="WOC52115.1"/>
    <property type="molecule type" value="Genomic_DNA"/>
</dbReference>
<dbReference type="AlphaFoldDB" id="A0AAU0F1B1"/>
<evidence type="ECO:0000313" key="2">
    <source>
        <dbReference type="Proteomes" id="UP001432059"/>
    </source>
</evidence>
<name>A0AAU0F1B1_9FLAO</name>
<gene>
    <name evidence="1" type="ORF">BPO_1468</name>
</gene>